<organism evidence="1">
    <name type="scientific">marine sediment metagenome</name>
    <dbReference type="NCBI Taxonomy" id="412755"/>
    <lineage>
        <taxon>unclassified sequences</taxon>
        <taxon>metagenomes</taxon>
        <taxon>ecological metagenomes</taxon>
    </lineage>
</organism>
<gene>
    <name evidence="1" type="ORF">LCGC14_2322800</name>
</gene>
<reference evidence="1" key="1">
    <citation type="journal article" date="2015" name="Nature">
        <title>Complex archaea that bridge the gap between prokaryotes and eukaryotes.</title>
        <authorList>
            <person name="Spang A."/>
            <person name="Saw J.H."/>
            <person name="Jorgensen S.L."/>
            <person name="Zaremba-Niedzwiedzka K."/>
            <person name="Martijn J."/>
            <person name="Lind A.E."/>
            <person name="van Eijk R."/>
            <person name="Schleper C."/>
            <person name="Guy L."/>
            <person name="Ettema T.J."/>
        </authorList>
    </citation>
    <scope>NUCLEOTIDE SEQUENCE</scope>
</reference>
<sequence>MPYIKSEQRIKLDRLTQGFDYSTLSEGELNYFFTRILTIWINPINYARYNSAVGVLESVKLELYRRRIAEYEDGKKEINGDVY</sequence>
<dbReference type="Pfam" id="PF21840">
    <property type="entry name" value="DUF6899"/>
    <property type="match status" value="1"/>
</dbReference>
<dbReference type="InterPro" id="IPR054194">
    <property type="entry name" value="DUF6899"/>
</dbReference>
<evidence type="ECO:0000313" key="1">
    <source>
        <dbReference type="EMBL" id="KKL48710.1"/>
    </source>
</evidence>
<proteinExistence type="predicted"/>
<protein>
    <submittedName>
        <fullName evidence="1">Uncharacterized protein</fullName>
    </submittedName>
</protein>
<comment type="caution">
    <text evidence="1">The sequence shown here is derived from an EMBL/GenBank/DDBJ whole genome shotgun (WGS) entry which is preliminary data.</text>
</comment>
<accession>A0A0F9EUP7</accession>
<dbReference type="EMBL" id="LAZR01033222">
    <property type="protein sequence ID" value="KKL48710.1"/>
    <property type="molecule type" value="Genomic_DNA"/>
</dbReference>
<dbReference type="AlphaFoldDB" id="A0A0F9EUP7"/>
<name>A0A0F9EUP7_9ZZZZ</name>